<accession>A0ABD2L7I0</accession>
<evidence type="ECO:0000313" key="2">
    <source>
        <dbReference type="EMBL" id="KAL3111134.1"/>
    </source>
</evidence>
<proteinExistence type="predicted"/>
<dbReference type="AlphaFoldDB" id="A0ABD2L7I0"/>
<evidence type="ECO:0000259" key="1">
    <source>
        <dbReference type="Pfam" id="PF01434"/>
    </source>
</evidence>
<sequence length="242" mass="27733">MNLETKKNAVKVEEVFVAKQNAQKVFENMTTETQSPAEKLLATMQISVPIFFPSAFMKNNLEESKLKEGERTGNHEAGHAAACKFNQHCTRITYMTTIPDPRTNSRGRTDFKTRPNYNKKQLESFVEMFLGGSMSEGVLTGPIDLAGLQNDLKMAYNITCLLIQHFGENIDPEFTIEWSTPCQMNEEMKDKAGTLLIEIADRMLPRFQDEHNKKILQELATSVTEKGWLMEEQIYKYLDRLH</sequence>
<dbReference type="InterPro" id="IPR037219">
    <property type="entry name" value="Peptidase_M41-like"/>
</dbReference>
<organism evidence="2 3">
    <name type="scientific">Heterodera trifolii</name>
    <dbReference type="NCBI Taxonomy" id="157864"/>
    <lineage>
        <taxon>Eukaryota</taxon>
        <taxon>Metazoa</taxon>
        <taxon>Ecdysozoa</taxon>
        <taxon>Nematoda</taxon>
        <taxon>Chromadorea</taxon>
        <taxon>Rhabditida</taxon>
        <taxon>Tylenchina</taxon>
        <taxon>Tylenchomorpha</taxon>
        <taxon>Tylenchoidea</taxon>
        <taxon>Heteroderidae</taxon>
        <taxon>Heteroderinae</taxon>
        <taxon>Heterodera</taxon>
    </lineage>
</organism>
<dbReference type="Gene3D" id="1.20.58.760">
    <property type="entry name" value="Peptidase M41"/>
    <property type="match status" value="1"/>
</dbReference>
<gene>
    <name evidence="2" type="ORF">niasHT_012342</name>
</gene>
<protein>
    <recommendedName>
        <fullName evidence="1">Peptidase M41 domain-containing protein</fullName>
    </recommendedName>
</protein>
<dbReference type="EMBL" id="JBICBT010000518">
    <property type="protein sequence ID" value="KAL3111134.1"/>
    <property type="molecule type" value="Genomic_DNA"/>
</dbReference>
<reference evidence="2 3" key="1">
    <citation type="submission" date="2024-10" db="EMBL/GenBank/DDBJ databases">
        <authorList>
            <person name="Kim D."/>
        </authorList>
    </citation>
    <scope>NUCLEOTIDE SEQUENCE [LARGE SCALE GENOMIC DNA]</scope>
    <source>
        <strain evidence="2">BH-2024</strain>
    </source>
</reference>
<dbReference type="InterPro" id="IPR000642">
    <property type="entry name" value="Peptidase_M41"/>
</dbReference>
<evidence type="ECO:0000313" key="3">
    <source>
        <dbReference type="Proteomes" id="UP001620626"/>
    </source>
</evidence>
<dbReference type="SUPFAM" id="SSF140990">
    <property type="entry name" value="FtsH protease domain-like"/>
    <property type="match status" value="1"/>
</dbReference>
<dbReference type="Pfam" id="PF01434">
    <property type="entry name" value="Peptidase_M41"/>
    <property type="match status" value="1"/>
</dbReference>
<name>A0ABD2L7I0_9BILA</name>
<comment type="caution">
    <text evidence="2">The sequence shown here is derived from an EMBL/GenBank/DDBJ whole genome shotgun (WGS) entry which is preliminary data.</text>
</comment>
<dbReference type="Proteomes" id="UP001620626">
    <property type="component" value="Unassembled WGS sequence"/>
</dbReference>
<keyword evidence="3" id="KW-1185">Reference proteome</keyword>
<feature type="domain" description="Peptidase M41" evidence="1">
    <location>
        <begin position="68"/>
        <end position="167"/>
    </location>
</feature>